<dbReference type="SMART" id="SM01425">
    <property type="entry name" value="EsV_1_7"/>
    <property type="match status" value="1"/>
</dbReference>
<protein>
    <submittedName>
        <fullName evidence="1">Uncharacterized protein</fullName>
    </submittedName>
</protein>
<name>A0A7S4L4Q0_GUITH</name>
<gene>
    <name evidence="1" type="ORF">GTHE00462_LOCUS23689</name>
</gene>
<dbReference type="Pfam" id="PF19114">
    <property type="entry name" value="EsV_1_7_cys"/>
    <property type="match status" value="1"/>
</dbReference>
<proteinExistence type="predicted"/>
<evidence type="ECO:0000313" key="1">
    <source>
        <dbReference type="EMBL" id="CAE2315061.1"/>
    </source>
</evidence>
<dbReference type="EMBL" id="HBKN01030478">
    <property type="protein sequence ID" value="CAE2315061.1"/>
    <property type="molecule type" value="Transcribed_RNA"/>
</dbReference>
<dbReference type="AlphaFoldDB" id="A0A7S4L4Q0"/>
<organism evidence="1">
    <name type="scientific">Guillardia theta</name>
    <name type="common">Cryptophyte</name>
    <name type="synonym">Cryptomonas phi</name>
    <dbReference type="NCBI Taxonomy" id="55529"/>
    <lineage>
        <taxon>Eukaryota</taxon>
        <taxon>Cryptophyceae</taxon>
        <taxon>Pyrenomonadales</taxon>
        <taxon>Geminigeraceae</taxon>
        <taxon>Guillardia</taxon>
    </lineage>
</organism>
<accession>A0A7S4L4Q0</accession>
<sequence length="167" mass="19064">MFWNCSRLKTKVVCEAQVIALQLFQIVSQLSDFSQRGPDDVPITRMRCCHAGCETHPVYGDPTTRKREFCFKHKASHHIKLNTKKQSIVRKELYAASMQSYVCLSLMTDQFKKIYCKDYNYDSELCETAIPNVMSVSISSMRVTVPTICQVKQVSAGEACDRYILSS</sequence>
<reference evidence="1" key="1">
    <citation type="submission" date="2021-01" db="EMBL/GenBank/DDBJ databases">
        <authorList>
            <person name="Corre E."/>
            <person name="Pelletier E."/>
            <person name="Niang G."/>
            <person name="Scheremetjew M."/>
            <person name="Finn R."/>
            <person name="Kale V."/>
            <person name="Holt S."/>
            <person name="Cochrane G."/>
            <person name="Meng A."/>
            <person name="Brown T."/>
            <person name="Cohen L."/>
        </authorList>
    </citation>
    <scope>NUCLEOTIDE SEQUENCE</scope>
    <source>
        <strain evidence="1">CCMP 2712</strain>
    </source>
</reference>
<dbReference type="InterPro" id="IPR043822">
    <property type="entry name" value="EsV_1_7_cys"/>
</dbReference>